<name>A0A0B2UIC4_9GAMM</name>
<dbReference type="Proteomes" id="UP000031012">
    <property type="component" value="Unassembled WGS sequence"/>
</dbReference>
<evidence type="ECO:0000313" key="2">
    <source>
        <dbReference type="Proteomes" id="UP000031012"/>
    </source>
</evidence>
<protein>
    <submittedName>
        <fullName evidence="1">Uncharacterized protein</fullName>
    </submittedName>
</protein>
<dbReference type="AlphaFoldDB" id="A0A0B2UIC4"/>
<sequence length="103" mass="11773">MSKNALSDLAKVIVNNFYMKTKDTSNLSGSYIGDILFEVVEADRDFGGLGYPVEMYFNNSGMTITLSTTKKTETFTWDQVPKGDNKKEVVEFIERILRDYFYA</sequence>
<reference evidence="1 2" key="1">
    <citation type="submission" date="2014-03" db="EMBL/GenBank/DDBJ databases">
        <title>Genome sequence of the diesel-degrader and plant-growth promoter Acinetobacter oleivorans PF-1 isolated from the roots of poplar tree.</title>
        <authorList>
            <person name="Gkorezis P."/>
            <person name="van Hamme J."/>
            <person name="Rineau F."/>
            <person name="Vangronsveld J."/>
            <person name="Francetti A."/>
        </authorList>
    </citation>
    <scope>NUCLEOTIDE SEQUENCE [LARGE SCALE GENOMIC DNA]</scope>
    <source>
        <strain evidence="1 2">PF1</strain>
    </source>
</reference>
<dbReference type="EMBL" id="JHQK01000001">
    <property type="protein sequence ID" value="KHN68772.1"/>
    <property type="molecule type" value="Genomic_DNA"/>
</dbReference>
<evidence type="ECO:0000313" key="1">
    <source>
        <dbReference type="EMBL" id="KHN68772.1"/>
    </source>
</evidence>
<comment type="caution">
    <text evidence="1">The sequence shown here is derived from an EMBL/GenBank/DDBJ whole genome shotgun (WGS) entry which is preliminary data.</text>
</comment>
<gene>
    <name evidence="1" type="ORF">DH17_00335</name>
</gene>
<accession>A0A0B2UIC4</accession>
<proteinExistence type="predicted"/>
<organism evidence="1 2">
    <name type="scientific">Acinetobacter oleivorans</name>
    <dbReference type="NCBI Taxonomy" id="1148157"/>
    <lineage>
        <taxon>Bacteria</taxon>
        <taxon>Pseudomonadati</taxon>
        <taxon>Pseudomonadota</taxon>
        <taxon>Gammaproteobacteria</taxon>
        <taxon>Moraxellales</taxon>
        <taxon>Moraxellaceae</taxon>
        <taxon>Acinetobacter</taxon>
    </lineage>
</organism>